<protein>
    <submittedName>
        <fullName evidence="1">Uncharacterized protein</fullName>
    </submittedName>
</protein>
<dbReference type="AlphaFoldDB" id="A0A5S9IQK1"/>
<reference evidence="1 2" key="1">
    <citation type="submission" date="2019-08" db="EMBL/GenBank/DDBJ databases">
        <title>Complete genome sequence of Candidatus Uab amorphum.</title>
        <authorList>
            <person name="Shiratori T."/>
            <person name="Suzuki S."/>
            <person name="Kakizawa Y."/>
            <person name="Ishida K."/>
        </authorList>
    </citation>
    <scope>NUCLEOTIDE SEQUENCE [LARGE SCALE GENOMIC DNA]</scope>
    <source>
        <strain evidence="1 2">SRT547</strain>
    </source>
</reference>
<keyword evidence="2" id="KW-1185">Reference proteome</keyword>
<dbReference type="GO" id="GO:0006352">
    <property type="term" value="P:DNA-templated transcription initiation"/>
    <property type="evidence" value="ECO:0007669"/>
    <property type="project" value="InterPro"/>
</dbReference>
<dbReference type="Proteomes" id="UP000326354">
    <property type="component" value="Chromosome"/>
</dbReference>
<dbReference type="InterPro" id="IPR014284">
    <property type="entry name" value="RNA_pol_sigma-70_dom"/>
</dbReference>
<proteinExistence type="predicted"/>
<dbReference type="KEGG" id="uam:UABAM_04128"/>
<dbReference type="EMBL" id="AP019860">
    <property type="protein sequence ID" value="BBM85750.1"/>
    <property type="molecule type" value="Genomic_DNA"/>
</dbReference>
<dbReference type="NCBIfam" id="TIGR02937">
    <property type="entry name" value="sigma70-ECF"/>
    <property type="match status" value="1"/>
</dbReference>
<dbReference type="Gene3D" id="1.10.1740.10">
    <property type="match status" value="1"/>
</dbReference>
<dbReference type="InterPro" id="IPR013325">
    <property type="entry name" value="RNA_pol_sigma_r2"/>
</dbReference>
<gene>
    <name evidence="1" type="ORF">UABAM_04128</name>
</gene>
<sequence length="194" mass="22699">MNLQRNCSTLTIELIQYIQQNPGTVAHMNKFLLKYQDAIYKFIFMATGDYHDSLDITNKVLLSLAKKVTTMDKKKSFNFLVIKLIKGELSNYWQKQRTNKMQMLKQALHNNQKFSIIENLETCNSKAGEILDFLVINNFVENSNIPYVKNIFLLKYRDGKSLNDIAMELQISKHQVQKSLQELCREVEVILRDE</sequence>
<name>A0A5S9IQK1_UABAM</name>
<evidence type="ECO:0000313" key="2">
    <source>
        <dbReference type="Proteomes" id="UP000326354"/>
    </source>
</evidence>
<dbReference type="SUPFAM" id="SSF88946">
    <property type="entry name" value="Sigma2 domain of RNA polymerase sigma factors"/>
    <property type="match status" value="1"/>
</dbReference>
<accession>A0A5S9IQK1</accession>
<evidence type="ECO:0000313" key="1">
    <source>
        <dbReference type="EMBL" id="BBM85750.1"/>
    </source>
</evidence>
<dbReference type="GO" id="GO:0003700">
    <property type="term" value="F:DNA-binding transcription factor activity"/>
    <property type="evidence" value="ECO:0007669"/>
    <property type="project" value="InterPro"/>
</dbReference>
<organism evidence="1 2">
    <name type="scientific">Uabimicrobium amorphum</name>
    <dbReference type="NCBI Taxonomy" id="2596890"/>
    <lineage>
        <taxon>Bacteria</taxon>
        <taxon>Pseudomonadati</taxon>
        <taxon>Planctomycetota</taxon>
        <taxon>Candidatus Uabimicrobiia</taxon>
        <taxon>Candidatus Uabimicrobiales</taxon>
        <taxon>Candidatus Uabimicrobiaceae</taxon>
        <taxon>Candidatus Uabimicrobium</taxon>
    </lineage>
</organism>
<dbReference type="RefSeq" id="WP_173013453.1">
    <property type="nucleotide sequence ID" value="NZ_JAZFBD010000026.1"/>
</dbReference>